<sequence length="423" mass="44343">TELAPDVLDAAKQRILDMLSVTFDGLDEPASEVAFRSVSPCDGPCTVIGRSATATAADAAFVNAVTSHVTGQADCGGGGHPGTFVVPVSLALGEQYRRSGKEVLRAIVVGYEAAHRMHMAAGAALYSNGFRAVPAIGVFGAAAAASVLSGLDTRQFANALNFAANMAGGFSEGFADGTMEGHVHAGLAARAGVTAAALAGAGGESSPATLDGAAGFFSTFACGQDYDPGALTAESKELGIHSAWSKAFPACQANQETMRLIRSLEPAGLAPFEIERVIITRAARHYDAPGICSEPPYNNMVQALMSAKFTSVATLLGKPVEESRYFKQSFGDPDVEEVAHKTTLLKTNAGDEAITVEVLRKNGQTLTLRSADMPQLSWDTDLEMRFETLASPRLNGATRNVLDVVSSLDSARDIRRLMHFLRA</sequence>
<dbReference type="InterPro" id="IPR005656">
    <property type="entry name" value="MmgE_PrpD"/>
</dbReference>
<dbReference type="EMBL" id="NAFI01000101">
    <property type="protein sequence ID" value="OSJ19448.1"/>
    <property type="molecule type" value="Genomic_DNA"/>
</dbReference>
<dbReference type="PANTHER" id="PTHR16943">
    <property type="entry name" value="2-METHYLCITRATE DEHYDRATASE-RELATED"/>
    <property type="match status" value="1"/>
</dbReference>
<dbReference type="Gene3D" id="3.30.1330.120">
    <property type="entry name" value="2-methylcitrate dehydratase PrpD"/>
    <property type="match status" value="1"/>
</dbReference>
<dbReference type="AlphaFoldDB" id="A0A1X3HF99"/>
<dbReference type="RefSeq" id="WP_085357183.1">
    <property type="nucleotide sequence ID" value="NZ_NAFD01000107.1"/>
</dbReference>
<feature type="domain" description="MmgE/PrpD N-terminal" evidence="2">
    <location>
        <begin position="3"/>
        <end position="227"/>
    </location>
</feature>
<dbReference type="InterPro" id="IPR042183">
    <property type="entry name" value="MmgE/PrpD_sf_1"/>
</dbReference>
<feature type="non-terminal residue" evidence="3">
    <location>
        <position position="1"/>
    </location>
</feature>
<dbReference type="Proteomes" id="UP000193553">
    <property type="component" value="Unassembled WGS sequence"/>
</dbReference>
<dbReference type="InterPro" id="IPR036148">
    <property type="entry name" value="MmgE/PrpD_sf"/>
</dbReference>
<dbReference type="GO" id="GO:0016829">
    <property type="term" value="F:lyase activity"/>
    <property type="evidence" value="ECO:0007669"/>
    <property type="project" value="InterPro"/>
</dbReference>
<evidence type="ECO:0000313" key="4">
    <source>
        <dbReference type="Proteomes" id="UP000193553"/>
    </source>
</evidence>
<evidence type="ECO:0000259" key="2">
    <source>
        <dbReference type="Pfam" id="PF03972"/>
    </source>
</evidence>
<dbReference type="InterPro" id="IPR045336">
    <property type="entry name" value="MmgE_PrpD_N"/>
</dbReference>
<dbReference type="PANTHER" id="PTHR16943:SF8">
    <property type="entry name" value="2-METHYLCITRATE DEHYDRATASE"/>
    <property type="match status" value="1"/>
</dbReference>
<comment type="similarity">
    <text evidence="1">Belongs to the PrpD family.</text>
</comment>
<dbReference type="Gene3D" id="1.10.4100.10">
    <property type="entry name" value="2-methylcitrate dehydratase PrpD"/>
    <property type="match status" value="1"/>
</dbReference>
<proteinExistence type="inferred from homology"/>
<gene>
    <name evidence="3" type="ORF">BSZ18_00495</name>
</gene>
<dbReference type="Pfam" id="PF03972">
    <property type="entry name" value="MmgE_PrpD_N"/>
    <property type="match status" value="1"/>
</dbReference>
<name>A0A1X3HF99_9BRAD</name>
<dbReference type="InterPro" id="IPR042188">
    <property type="entry name" value="MmgE/PrpD_sf_2"/>
</dbReference>
<comment type="caution">
    <text evidence="3">The sequence shown here is derived from an EMBL/GenBank/DDBJ whole genome shotgun (WGS) entry which is preliminary data.</text>
</comment>
<organism evidence="3 4">
    <name type="scientific">Bradyrhizobium canariense</name>
    <dbReference type="NCBI Taxonomy" id="255045"/>
    <lineage>
        <taxon>Bacteria</taxon>
        <taxon>Pseudomonadati</taxon>
        <taxon>Pseudomonadota</taxon>
        <taxon>Alphaproteobacteria</taxon>
        <taxon>Hyphomicrobiales</taxon>
        <taxon>Nitrobacteraceae</taxon>
        <taxon>Bradyrhizobium</taxon>
    </lineage>
</organism>
<dbReference type="SUPFAM" id="SSF103378">
    <property type="entry name" value="2-methylcitrate dehydratase PrpD"/>
    <property type="match status" value="1"/>
</dbReference>
<reference evidence="3 4" key="1">
    <citation type="submission" date="2017-03" db="EMBL/GenBank/DDBJ databases">
        <title>Whole genome sequences of fourteen strains of Bradyrhizobium canariense and one strain of Bradyrhizobium japonicum isolated from Lupinus (Papilionoideae: Genisteae) species in Algeria.</title>
        <authorList>
            <person name="Crovadore J."/>
            <person name="Chekireb D."/>
            <person name="Brachmann A."/>
            <person name="Chablais R."/>
            <person name="Cochard B."/>
            <person name="Lefort F."/>
        </authorList>
    </citation>
    <scope>NUCLEOTIDE SEQUENCE [LARGE SCALE GENOMIC DNA]</scope>
    <source>
        <strain evidence="3 4">UBMA195</strain>
    </source>
</reference>
<protein>
    <recommendedName>
        <fullName evidence="2">MmgE/PrpD N-terminal domain-containing protein</fullName>
    </recommendedName>
</protein>
<evidence type="ECO:0000313" key="3">
    <source>
        <dbReference type="EMBL" id="OSJ19448.1"/>
    </source>
</evidence>
<evidence type="ECO:0000256" key="1">
    <source>
        <dbReference type="ARBA" id="ARBA00006174"/>
    </source>
</evidence>
<accession>A0A1X3HF99</accession>